<feature type="compositionally biased region" description="Low complexity" evidence="4">
    <location>
        <begin position="268"/>
        <end position="279"/>
    </location>
</feature>
<evidence type="ECO:0000256" key="2">
    <source>
        <dbReference type="ARBA" id="ARBA00022737"/>
    </source>
</evidence>
<feature type="region of interest" description="Disordered" evidence="4">
    <location>
        <begin position="264"/>
        <end position="343"/>
    </location>
</feature>
<dbReference type="Proteomes" id="UP000237846">
    <property type="component" value="Unassembled WGS sequence"/>
</dbReference>
<gene>
    <name evidence="7" type="ORF">CLV72_11535</name>
</gene>
<name>A0A2T0PPW3_9ACTN</name>
<keyword evidence="8" id="KW-1185">Reference proteome</keyword>
<dbReference type="EMBL" id="PVZC01000015">
    <property type="protein sequence ID" value="PRX90939.1"/>
    <property type="molecule type" value="Genomic_DNA"/>
</dbReference>
<feature type="compositionally biased region" description="Low complexity" evidence="4">
    <location>
        <begin position="329"/>
        <end position="343"/>
    </location>
</feature>
<feature type="compositionally biased region" description="Basic and acidic residues" evidence="4">
    <location>
        <begin position="223"/>
        <end position="238"/>
    </location>
</feature>
<keyword evidence="5" id="KW-0472">Membrane</keyword>
<dbReference type="InterPro" id="IPR001680">
    <property type="entry name" value="WD40_rpt"/>
</dbReference>
<dbReference type="Gene3D" id="1.10.510.10">
    <property type="entry name" value="Transferase(Phosphotransferase) domain 1"/>
    <property type="match status" value="1"/>
</dbReference>
<dbReference type="PANTHER" id="PTHR44019">
    <property type="entry name" value="WD REPEAT-CONTAINING PROTEIN 55"/>
    <property type="match status" value="1"/>
</dbReference>
<dbReference type="InterPro" id="IPR011047">
    <property type="entry name" value="Quinoprotein_ADH-like_sf"/>
</dbReference>
<feature type="region of interest" description="Disordered" evidence="4">
    <location>
        <begin position="383"/>
        <end position="431"/>
    </location>
</feature>
<dbReference type="SMART" id="SM00220">
    <property type="entry name" value="S_TKc"/>
    <property type="match status" value="1"/>
</dbReference>
<dbReference type="Pfam" id="PF00069">
    <property type="entry name" value="Pkinase"/>
    <property type="match status" value="1"/>
</dbReference>
<dbReference type="GO" id="GO:0004672">
    <property type="term" value="F:protein kinase activity"/>
    <property type="evidence" value="ECO:0007669"/>
    <property type="project" value="InterPro"/>
</dbReference>
<evidence type="ECO:0000313" key="7">
    <source>
        <dbReference type="EMBL" id="PRX90939.1"/>
    </source>
</evidence>
<evidence type="ECO:0000256" key="1">
    <source>
        <dbReference type="ARBA" id="ARBA00022574"/>
    </source>
</evidence>
<evidence type="ECO:0000256" key="5">
    <source>
        <dbReference type="SAM" id="Phobius"/>
    </source>
</evidence>
<sequence>MGRVYLGRSPGRRLVAVKVIRSEYADDPEFRRRFGREVASAQSVSGAFTAPVIDAGPDDALPWLVTTYVAGPSLQAAVERHGPFPAPSVWVLAVALAEALGSIHRAGVIHRDLKPANVLLAPDGPRVIDFGIAHAADTSAATRTGITGTPGYMAPEQIDGQQATAKSDVFALGAVLSYASTGEPPFGDDAPTAVLMRVLREQPRLYGVPLELRALLLACMEKEPDRRPGPDDILREAGDSGPGNGPWLPEPVRTMITQFEQKAGEVSGDGAAPAAAAAESGGGPGTSGPHTPPVQTGPHAKGTPTGPPGPTPPPRPGGVPQRAMALPTSPQGPYAPAPAGGYSGYPPQRQRAGVSNAAVLTLGVIGVVLVLFIGAVTVVALSSDRESGSGGSGGSGWTGGGGSGGGAGGGQPFAGHGGPVQDIAVSPDGGTAASIGDDATAIVWDAATGEQITSFSVGTGSYYSVSISDGGGVIAVGNGASEVGVWDVESGEQIDSFTYPGSTVHTVALSPDGTMLAAGGTGTGNGLETDVPVWDVESGRQVATLRGHSDWVRELDFSAEGNAIATISDDTTAGVWDPETGDRIATLDADTSAWLYSVDISADGSRVVSAAEYGDLFVWDVAAEEQVSEISYQGNLIEGVAISADGSTVAVADDAGVTTYDAESGTQQDNYSGAANTVVFSPDGGTLLSGGDDNTVRRWDVQ</sequence>
<dbReference type="PROSITE" id="PS50294">
    <property type="entry name" value="WD_REPEATS_REGION"/>
    <property type="match status" value="3"/>
</dbReference>
<protein>
    <submittedName>
        <fullName evidence="7">WD domain G-beta repeat uncharacterized protein</fullName>
    </submittedName>
</protein>
<keyword evidence="2" id="KW-0677">Repeat</keyword>
<organism evidence="7 8">
    <name type="scientific">Allonocardiopsis opalescens</name>
    <dbReference type="NCBI Taxonomy" id="1144618"/>
    <lineage>
        <taxon>Bacteria</taxon>
        <taxon>Bacillati</taxon>
        <taxon>Actinomycetota</taxon>
        <taxon>Actinomycetes</taxon>
        <taxon>Streptosporangiales</taxon>
        <taxon>Allonocardiopsis</taxon>
    </lineage>
</organism>
<dbReference type="InterPro" id="IPR011009">
    <property type="entry name" value="Kinase-like_dom_sf"/>
</dbReference>
<dbReference type="PROSITE" id="PS00678">
    <property type="entry name" value="WD_REPEATS_1"/>
    <property type="match status" value="1"/>
</dbReference>
<dbReference type="PROSITE" id="PS50011">
    <property type="entry name" value="PROTEIN_KINASE_DOM"/>
    <property type="match status" value="1"/>
</dbReference>
<dbReference type="GO" id="GO:0005524">
    <property type="term" value="F:ATP binding"/>
    <property type="evidence" value="ECO:0007669"/>
    <property type="project" value="InterPro"/>
</dbReference>
<feature type="repeat" description="WD" evidence="3">
    <location>
        <begin position="413"/>
        <end position="454"/>
    </location>
</feature>
<feature type="compositionally biased region" description="Gly residues" evidence="4">
    <location>
        <begin position="388"/>
        <end position="418"/>
    </location>
</feature>
<feature type="domain" description="Protein kinase" evidence="6">
    <location>
        <begin position="1"/>
        <end position="248"/>
    </location>
</feature>
<evidence type="ECO:0000256" key="3">
    <source>
        <dbReference type="PROSITE-ProRule" id="PRU00221"/>
    </source>
</evidence>
<dbReference type="SUPFAM" id="SSF56112">
    <property type="entry name" value="Protein kinase-like (PK-like)"/>
    <property type="match status" value="1"/>
</dbReference>
<evidence type="ECO:0000313" key="8">
    <source>
        <dbReference type="Proteomes" id="UP000237846"/>
    </source>
</evidence>
<dbReference type="InterPro" id="IPR008271">
    <property type="entry name" value="Ser/Thr_kinase_AS"/>
</dbReference>
<dbReference type="Gene3D" id="2.130.10.10">
    <property type="entry name" value="YVTN repeat-like/Quinoprotein amine dehydrogenase"/>
    <property type="match status" value="3"/>
</dbReference>
<dbReference type="InterPro" id="IPR015943">
    <property type="entry name" value="WD40/YVTN_repeat-like_dom_sf"/>
</dbReference>
<feature type="compositionally biased region" description="Pro residues" evidence="4">
    <location>
        <begin position="305"/>
        <end position="317"/>
    </location>
</feature>
<dbReference type="SMART" id="SM00320">
    <property type="entry name" value="WD40"/>
    <property type="match status" value="7"/>
</dbReference>
<dbReference type="Gene3D" id="3.30.200.20">
    <property type="entry name" value="Phosphorylase Kinase, domain 1"/>
    <property type="match status" value="1"/>
</dbReference>
<dbReference type="AlphaFoldDB" id="A0A2T0PPW3"/>
<feature type="repeat" description="WD" evidence="3">
    <location>
        <begin position="545"/>
        <end position="586"/>
    </location>
</feature>
<dbReference type="SUPFAM" id="SSF50998">
    <property type="entry name" value="Quinoprotein alcohol dehydrogenase-like"/>
    <property type="match status" value="1"/>
</dbReference>
<dbReference type="OrthoDB" id="951193at2"/>
<dbReference type="InterPro" id="IPR050505">
    <property type="entry name" value="WDR55/POC1"/>
</dbReference>
<feature type="transmembrane region" description="Helical" evidence="5">
    <location>
        <begin position="357"/>
        <end position="381"/>
    </location>
</feature>
<dbReference type="CDD" id="cd00200">
    <property type="entry name" value="WD40"/>
    <property type="match status" value="1"/>
</dbReference>
<dbReference type="InterPro" id="IPR000719">
    <property type="entry name" value="Prot_kinase_dom"/>
</dbReference>
<dbReference type="PANTHER" id="PTHR44019:SF8">
    <property type="entry name" value="POC1 CENTRIOLAR PROTEIN HOMOLOG"/>
    <property type="match status" value="1"/>
</dbReference>
<evidence type="ECO:0000259" key="6">
    <source>
        <dbReference type="PROSITE" id="PS50011"/>
    </source>
</evidence>
<dbReference type="Pfam" id="PF00400">
    <property type="entry name" value="WD40"/>
    <property type="match status" value="5"/>
</dbReference>
<keyword evidence="1 3" id="KW-0853">WD repeat</keyword>
<proteinExistence type="predicted"/>
<accession>A0A2T0PPW3</accession>
<keyword evidence="5" id="KW-1133">Transmembrane helix</keyword>
<keyword evidence="5" id="KW-0812">Transmembrane</keyword>
<feature type="region of interest" description="Disordered" evidence="4">
    <location>
        <begin position="223"/>
        <end position="250"/>
    </location>
</feature>
<reference evidence="7 8" key="1">
    <citation type="submission" date="2018-03" db="EMBL/GenBank/DDBJ databases">
        <title>Genomic Encyclopedia of Archaeal and Bacterial Type Strains, Phase II (KMG-II): from individual species to whole genera.</title>
        <authorList>
            <person name="Goeker M."/>
        </authorList>
    </citation>
    <scope>NUCLEOTIDE SEQUENCE [LARGE SCALE GENOMIC DNA]</scope>
    <source>
        <strain evidence="7 8">DSM 45601</strain>
    </source>
</reference>
<comment type="caution">
    <text evidence="7">The sequence shown here is derived from an EMBL/GenBank/DDBJ whole genome shotgun (WGS) entry which is preliminary data.</text>
</comment>
<dbReference type="PROSITE" id="PS00108">
    <property type="entry name" value="PROTEIN_KINASE_ST"/>
    <property type="match status" value="1"/>
</dbReference>
<feature type="repeat" description="WD" evidence="3">
    <location>
        <begin position="668"/>
        <end position="702"/>
    </location>
</feature>
<dbReference type="PROSITE" id="PS50082">
    <property type="entry name" value="WD_REPEATS_2"/>
    <property type="match status" value="3"/>
</dbReference>
<evidence type="ECO:0000256" key="4">
    <source>
        <dbReference type="SAM" id="MobiDB-lite"/>
    </source>
</evidence>
<dbReference type="InterPro" id="IPR019775">
    <property type="entry name" value="WD40_repeat_CS"/>
</dbReference>
<dbReference type="CDD" id="cd14014">
    <property type="entry name" value="STKc_PknB_like"/>
    <property type="match status" value="1"/>
</dbReference>